<accession>U2M6Z6</accession>
<gene>
    <name evidence="1" type="ORF">RUMCAL_00085</name>
</gene>
<dbReference type="EMBL" id="AWVF01000015">
    <property type="protein sequence ID" value="ERJ97514.1"/>
    <property type="molecule type" value="Genomic_DNA"/>
</dbReference>
<evidence type="ECO:0000313" key="1">
    <source>
        <dbReference type="EMBL" id="ERJ97514.1"/>
    </source>
</evidence>
<proteinExistence type="predicted"/>
<dbReference type="HOGENOM" id="CLU_2938978_0_0_9"/>
<dbReference type="AlphaFoldDB" id="U2M6Z6"/>
<name>U2M6Z6_9FIRM</name>
<dbReference type="STRING" id="411473.RUMCAL_00085"/>
<reference evidence="1 2" key="1">
    <citation type="submission" date="2013-07" db="EMBL/GenBank/DDBJ databases">
        <authorList>
            <person name="Weinstock G."/>
            <person name="Sodergren E."/>
            <person name="Wylie T."/>
            <person name="Fulton L."/>
            <person name="Fulton R."/>
            <person name="Fronick C."/>
            <person name="O'Laughlin M."/>
            <person name="Godfrey J."/>
            <person name="Miner T."/>
            <person name="Herter B."/>
            <person name="Appelbaum E."/>
            <person name="Cordes M."/>
            <person name="Lek S."/>
            <person name="Wollam A."/>
            <person name="Pepin K.H."/>
            <person name="Palsikar V.B."/>
            <person name="Mitreva M."/>
            <person name="Wilson R.K."/>
        </authorList>
    </citation>
    <scope>NUCLEOTIDE SEQUENCE [LARGE SCALE GENOMIC DNA]</scope>
    <source>
        <strain evidence="1 2">ATCC 27760</strain>
    </source>
</reference>
<protein>
    <submittedName>
        <fullName evidence="1">Uncharacterized protein</fullName>
    </submittedName>
</protein>
<dbReference type="Proteomes" id="UP000016662">
    <property type="component" value="Unassembled WGS sequence"/>
</dbReference>
<organism evidence="1 2">
    <name type="scientific">Ruminococcus callidus ATCC 27760</name>
    <dbReference type="NCBI Taxonomy" id="411473"/>
    <lineage>
        <taxon>Bacteria</taxon>
        <taxon>Bacillati</taxon>
        <taxon>Bacillota</taxon>
        <taxon>Clostridia</taxon>
        <taxon>Eubacteriales</taxon>
        <taxon>Oscillospiraceae</taxon>
        <taxon>Ruminococcus</taxon>
    </lineage>
</organism>
<comment type="caution">
    <text evidence="1">The sequence shown here is derived from an EMBL/GenBank/DDBJ whole genome shotgun (WGS) entry which is preliminary data.</text>
</comment>
<keyword evidence="2" id="KW-1185">Reference proteome</keyword>
<sequence length="60" mass="6941">MQNQRLQIIFPYIIIDTGRKVNSFLFVDKNFFVDSCVSSLAEKQNCAFGESSLCFTIERK</sequence>
<evidence type="ECO:0000313" key="2">
    <source>
        <dbReference type="Proteomes" id="UP000016662"/>
    </source>
</evidence>